<keyword evidence="3" id="KW-1185">Reference proteome</keyword>
<evidence type="ECO:0000313" key="3">
    <source>
        <dbReference type="Proteomes" id="UP000320582"/>
    </source>
</evidence>
<name>A0A543KF84_9RHOB</name>
<dbReference type="SUPFAM" id="SSF46894">
    <property type="entry name" value="C-terminal effector domain of the bipartite response regulators"/>
    <property type="match status" value="1"/>
</dbReference>
<keyword evidence="2" id="KW-0238">DNA-binding</keyword>
<dbReference type="AlphaFoldDB" id="A0A543KF84"/>
<dbReference type="GO" id="GO:0006355">
    <property type="term" value="P:regulation of DNA-templated transcription"/>
    <property type="evidence" value="ECO:0007669"/>
    <property type="project" value="InterPro"/>
</dbReference>
<accession>A0A543KF84</accession>
<dbReference type="SMART" id="SM00421">
    <property type="entry name" value="HTH_LUXR"/>
    <property type="match status" value="1"/>
</dbReference>
<protein>
    <submittedName>
        <fullName evidence="2">DNA-binding CsgD family transcriptional regulator</fullName>
    </submittedName>
</protein>
<proteinExistence type="predicted"/>
<dbReference type="EMBL" id="VFPT01000001">
    <property type="protein sequence ID" value="TQM93731.1"/>
    <property type="molecule type" value="Genomic_DNA"/>
</dbReference>
<dbReference type="Gene3D" id="1.10.10.10">
    <property type="entry name" value="Winged helix-like DNA-binding domain superfamily/Winged helix DNA-binding domain"/>
    <property type="match status" value="1"/>
</dbReference>
<evidence type="ECO:0000313" key="2">
    <source>
        <dbReference type="EMBL" id="TQM93731.1"/>
    </source>
</evidence>
<organism evidence="2 3">
    <name type="scientific">Roseinatronobacter monicus</name>
    <dbReference type="NCBI Taxonomy" id="393481"/>
    <lineage>
        <taxon>Bacteria</taxon>
        <taxon>Pseudomonadati</taxon>
        <taxon>Pseudomonadota</taxon>
        <taxon>Alphaproteobacteria</taxon>
        <taxon>Rhodobacterales</taxon>
        <taxon>Paracoccaceae</taxon>
        <taxon>Roseinatronobacter</taxon>
    </lineage>
</organism>
<evidence type="ECO:0000259" key="1">
    <source>
        <dbReference type="SMART" id="SM00421"/>
    </source>
</evidence>
<dbReference type="GO" id="GO:0003677">
    <property type="term" value="F:DNA binding"/>
    <property type="evidence" value="ECO:0007669"/>
    <property type="project" value="UniProtKB-KW"/>
</dbReference>
<dbReference type="Proteomes" id="UP000320582">
    <property type="component" value="Unassembled WGS sequence"/>
</dbReference>
<feature type="domain" description="HTH luxR-type" evidence="1">
    <location>
        <begin position="213"/>
        <end position="270"/>
    </location>
</feature>
<reference evidence="2 3" key="1">
    <citation type="submission" date="2019-06" db="EMBL/GenBank/DDBJ databases">
        <title>Genomic Encyclopedia of Archaeal and Bacterial Type Strains, Phase II (KMG-II): from individual species to whole genera.</title>
        <authorList>
            <person name="Goeker M."/>
        </authorList>
    </citation>
    <scope>NUCLEOTIDE SEQUENCE [LARGE SCALE GENOMIC DNA]</scope>
    <source>
        <strain evidence="2 3">DSM 18423</strain>
    </source>
</reference>
<dbReference type="InterPro" id="IPR000792">
    <property type="entry name" value="Tscrpt_reg_LuxR_C"/>
</dbReference>
<dbReference type="InterPro" id="IPR036388">
    <property type="entry name" value="WH-like_DNA-bd_sf"/>
</dbReference>
<sequence>MLRLLASYVQADQVQLFTPSRGWDQTGPLAVPMPAILTGLRLRRVYTGEELMDRAPALGGVAEAADHRAIGLRLSDGVGWLMALRQRGMFRAVDSAILTALVPHLEQAWQIAAHIADLSDQAARSDAVARRIGVGYVEFDARGLPVARDGVARDLLARMHQVPVLPRKMGQTALLSIPPDLDMLCQRRPDGRVEGVLRASAHALPTAEALAEALHLTVSEARLVRALAQGASLSDAAQALGLTLETARYYSKQVYAKTGLRGQPDLMRRIWTSALAFGRA</sequence>
<dbReference type="InterPro" id="IPR016032">
    <property type="entry name" value="Sig_transdc_resp-reg_C-effctor"/>
</dbReference>
<gene>
    <name evidence="2" type="ORF">BD293_2377</name>
</gene>
<comment type="caution">
    <text evidence="2">The sequence shown here is derived from an EMBL/GenBank/DDBJ whole genome shotgun (WGS) entry which is preliminary data.</text>
</comment>